<accession>A0ABS6T8J0</accession>
<sequence>MEVFASTILTLAKEPRNIFAAYLLQQDHLYNKIPLAQRSELISQAEACGEGIAEKLRGEKLAEWLTDYQLQLETFEDTTKVSFNHVLAEFQQPDMIRVNQTLIDVGNELLQAEPNLAFLTGKASLTEILQAHELFHFLEEQDQLFTKEKHVTYKTGPFKRKARIHALSEIAANRFAEVFFQLDYPVLLLNPVLLYPIDEDYSWQFIRQIQQL</sequence>
<dbReference type="Proteomes" id="UP000774130">
    <property type="component" value="Unassembled WGS sequence"/>
</dbReference>
<evidence type="ECO:0000313" key="2">
    <source>
        <dbReference type="Proteomes" id="UP000774130"/>
    </source>
</evidence>
<keyword evidence="2" id="KW-1185">Reference proteome</keyword>
<proteinExistence type="predicted"/>
<comment type="caution">
    <text evidence="1">The sequence shown here is derived from an EMBL/GenBank/DDBJ whole genome shotgun (WGS) entry which is preliminary data.</text>
</comment>
<evidence type="ECO:0000313" key="1">
    <source>
        <dbReference type="EMBL" id="MBV7389220.1"/>
    </source>
</evidence>
<dbReference type="EMBL" id="JAHUZB010000001">
    <property type="protein sequence ID" value="MBV7389220.1"/>
    <property type="molecule type" value="Genomic_DNA"/>
</dbReference>
<gene>
    <name evidence="1" type="ORF">KUA55_00895</name>
</gene>
<organism evidence="1 2">
    <name type="scientific">Enterococcus alishanensis</name>
    <dbReference type="NCBI Taxonomy" id="1303817"/>
    <lineage>
        <taxon>Bacteria</taxon>
        <taxon>Bacillati</taxon>
        <taxon>Bacillota</taxon>
        <taxon>Bacilli</taxon>
        <taxon>Lactobacillales</taxon>
        <taxon>Enterococcaceae</taxon>
        <taxon>Enterococcus</taxon>
    </lineage>
</organism>
<name>A0ABS6T8J0_9ENTE</name>
<dbReference type="RefSeq" id="WP_218324287.1">
    <property type="nucleotide sequence ID" value="NZ_JAHUZB010000001.1"/>
</dbReference>
<reference evidence="1 2" key="1">
    <citation type="submission" date="2021-06" db="EMBL/GenBank/DDBJ databases">
        <title>Enterococcus alishanensis sp. nov., a novel lactic acid bacterium isolated from fresh coffee beans.</title>
        <authorList>
            <person name="Chen Y.-S."/>
        </authorList>
    </citation>
    <scope>NUCLEOTIDE SEQUENCE [LARGE SCALE GENOMIC DNA]</scope>
    <source>
        <strain evidence="1 2">ALS3</strain>
    </source>
</reference>
<protein>
    <submittedName>
        <fullName evidence="1">Uncharacterized protein</fullName>
    </submittedName>
</protein>